<evidence type="ECO:0000256" key="4">
    <source>
        <dbReference type="SAM" id="MobiDB-lite"/>
    </source>
</evidence>
<dbReference type="CDD" id="cd00116">
    <property type="entry name" value="LRR_RI"/>
    <property type="match status" value="1"/>
</dbReference>
<evidence type="ECO:0000256" key="2">
    <source>
        <dbReference type="ARBA" id="ARBA00022614"/>
    </source>
</evidence>
<dbReference type="InterPro" id="IPR032675">
    <property type="entry name" value="LRR_dom_sf"/>
</dbReference>
<dbReference type="EMBL" id="CP138583">
    <property type="protein sequence ID" value="WPH00055.1"/>
    <property type="molecule type" value="Genomic_DNA"/>
</dbReference>
<evidence type="ECO:0000313" key="6">
    <source>
        <dbReference type="Proteomes" id="UP001303373"/>
    </source>
</evidence>
<dbReference type="PANTHER" id="PTHR24113">
    <property type="entry name" value="RAN GTPASE-ACTIVATING PROTEIN 1"/>
    <property type="match status" value="1"/>
</dbReference>
<evidence type="ECO:0000256" key="1">
    <source>
        <dbReference type="ARBA" id="ARBA00022468"/>
    </source>
</evidence>
<dbReference type="AlphaFoldDB" id="A0AAQ3M263"/>
<dbReference type="Gene3D" id="3.80.10.10">
    <property type="entry name" value="Ribonuclease Inhibitor"/>
    <property type="match status" value="1"/>
</dbReference>
<gene>
    <name evidence="5" type="ORF">R9X50_00287800</name>
</gene>
<name>A0AAQ3M263_9PEZI</name>
<accession>A0AAQ3M263</accession>
<dbReference type="SMART" id="SM00368">
    <property type="entry name" value="LRR_RI"/>
    <property type="match status" value="7"/>
</dbReference>
<dbReference type="GO" id="GO:0005829">
    <property type="term" value="C:cytosol"/>
    <property type="evidence" value="ECO:0007669"/>
    <property type="project" value="TreeGrafter"/>
</dbReference>
<dbReference type="SUPFAM" id="SSF52047">
    <property type="entry name" value="RNI-like"/>
    <property type="match status" value="1"/>
</dbReference>
<keyword evidence="6" id="KW-1185">Reference proteome</keyword>
<dbReference type="InterPro" id="IPR001611">
    <property type="entry name" value="Leu-rich_rpt"/>
</dbReference>
<dbReference type="Proteomes" id="UP001303373">
    <property type="component" value="Chromosome 4"/>
</dbReference>
<dbReference type="GO" id="GO:0006913">
    <property type="term" value="P:nucleocytoplasmic transport"/>
    <property type="evidence" value="ECO:0007669"/>
    <property type="project" value="TreeGrafter"/>
</dbReference>
<reference evidence="5 6" key="1">
    <citation type="submission" date="2023-11" db="EMBL/GenBank/DDBJ databases">
        <title>An acidophilic fungus is an integral part of prey digestion in a carnivorous sundew plant.</title>
        <authorList>
            <person name="Tsai I.J."/>
        </authorList>
    </citation>
    <scope>NUCLEOTIDE SEQUENCE [LARGE SCALE GENOMIC DNA]</scope>
    <source>
        <strain evidence="5">169a</strain>
    </source>
</reference>
<dbReference type="GO" id="GO:0048471">
    <property type="term" value="C:perinuclear region of cytoplasm"/>
    <property type="evidence" value="ECO:0007669"/>
    <property type="project" value="TreeGrafter"/>
</dbReference>
<proteinExistence type="predicted"/>
<keyword evidence="2" id="KW-0433">Leucine-rich repeat</keyword>
<organism evidence="5 6">
    <name type="scientific">Acrodontium crateriforme</name>
    <dbReference type="NCBI Taxonomy" id="150365"/>
    <lineage>
        <taxon>Eukaryota</taxon>
        <taxon>Fungi</taxon>
        <taxon>Dikarya</taxon>
        <taxon>Ascomycota</taxon>
        <taxon>Pezizomycotina</taxon>
        <taxon>Dothideomycetes</taxon>
        <taxon>Dothideomycetidae</taxon>
        <taxon>Mycosphaerellales</taxon>
        <taxon>Teratosphaeriaceae</taxon>
        <taxon>Acrodontium</taxon>
    </lineage>
</organism>
<keyword evidence="1" id="KW-0343">GTPase activation</keyword>
<keyword evidence="3" id="KW-0677">Repeat</keyword>
<sequence length="418" mass="45616">MAKVFSLKGQALKLDTAADLEKHIKPLQDSSDVEEVHIEGNTIGVGAAEALAKILETKHTLRYANLADIFTGRLLCEIPQALDALLKALLKCPNLHTINLNDNAFGLNTVEPLRPFLSQHTPLQHLYLNNNGLGPSAGTFVAEALTQLAEKKAAARKEGKDVPDLETVICGRNRLETGSMAAWVKAYTANNKVKTVKMVQNGIRQEGIAALLQHGLSNCVELDTLDLQDNTFTTLAAKTLATVLPNWTNLRELGVGDSLLGGRGGIAVGKALAEGKNKKVEVLRLQFNEINAKGLEALAEAAEGSALPRLRRVEINGNKFSEEDTSIERLQTVLSKRKDEKASEYEGVDEDDEDAWGIDELDELEDEDSDDEEEDDEVEEEEEKIVKEADEAESEPVSQKKDADVDELTAAMGKTEIK</sequence>
<protein>
    <submittedName>
        <fullName evidence="5">Ran GTPase-activating protein</fullName>
    </submittedName>
</protein>
<dbReference type="GO" id="GO:0005634">
    <property type="term" value="C:nucleus"/>
    <property type="evidence" value="ECO:0007669"/>
    <property type="project" value="TreeGrafter"/>
</dbReference>
<feature type="region of interest" description="Disordered" evidence="4">
    <location>
        <begin position="336"/>
        <end position="418"/>
    </location>
</feature>
<evidence type="ECO:0000256" key="3">
    <source>
        <dbReference type="ARBA" id="ARBA00022737"/>
    </source>
</evidence>
<dbReference type="PANTHER" id="PTHR24113:SF12">
    <property type="entry name" value="RAN GTPASE-ACTIVATING PROTEIN 1"/>
    <property type="match status" value="1"/>
</dbReference>
<dbReference type="GO" id="GO:0031267">
    <property type="term" value="F:small GTPase binding"/>
    <property type="evidence" value="ECO:0007669"/>
    <property type="project" value="TreeGrafter"/>
</dbReference>
<evidence type="ECO:0000313" key="5">
    <source>
        <dbReference type="EMBL" id="WPH00055.1"/>
    </source>
</evidence>
<feature type="compositionally biased region" description="Acidic residues" evidence="4">
    <location>
        <begin position="346"/>
        <end position="383"/>
    </location>
</feature>
<dbReference type="InterPro" id="IPR027038">
    <property type="entry name" value="RanGap"/>
</dbReference>
<dbReference type="GO" id="GO:0005096">
    <property type="term" value="F:GTPase activator activity"/>
    <property type="evidence" value="ECO:0007669"/>
    <property type="project" value="UniProtKB-KW"/>
</dbReference>
<dbReference type="Pfam" id="PF13516">
    <property type="entry name" value="LRR_6"/>
    <property type="match status" value="1"/>
</dbReference>